<evidence type="ECO:0000313" key="5">
    <source>
        <dbReference type="Proteomes" id="UP001501447"/>
    </source>
</evidence>
<evidence type="ECO:0000259" key="3">
    <source>
        <dbReference type="PROSITE" id="PS50901"/>
    </source>
</evidence>
<dbReference type="SUPFAM" id="SSF52540">
    <property type="entry name" value="P-loop containing nucleoside triphosphate hydrolases"/>
    <property type="match status" value="1"/>
</dbReference>
<organism evidence="4 5">
    <name type="scientific">Streptomyces axinellae</name>
    <dbReference type="NCBI Taxonomy" id="552788"/>
    <lineage>
        <taxon>Bacteria</taxon>
        <taxon>Bacillati</taxon>
        <taxon>Actinomycetota</taxon>
        <taxon>Actinomycetes</taxon>
        <taxon>Kitasatosporales</taxon>
        <taxon>Streptomycetaceae</taxon>
        <taxon>Streptomyces</taxon>
    </lineage>
</organism>
<evidence type="ECO:0000256" key="2">
    <source>
        <dbReference type="SAM" id="Phobius"/>
    </source>
</evidence>
<feature type="domain" description="FtsK" evidence="3">
    <location>
        <begin position="256"/>
        <end position="440"/>
    </location>
</feature>
<keyword evidence="5" id="KW-1185">Reference proteome</keyword>
<dbReference type="InterPro" id="IPR002543">
    <property type="entry name" value="FtsK_dom"/>
</dbReference>
<keyword evidence="2" id="KW-0472">Membrane</keyword>
<dbReference type="Proteomes" id="UP001501447">
    <property type="component" value="Unassembled WGS sequence"/>
</dbReference>
<keyword evidence="2" id="KW-0812">Transmembrane</keyword>
<keyword evidence="1" id="KW-0547">Nucleotide-binding</keyword>
<sequence>MSRWSLAPRWGEADTPRPGIKLLPGVLRPLLVLRRGLGRLSVTVRKWWARAPKERRRLALFLVAACGSALWLMPYGPALAALSLTGAAAWCGRERARLPEAGEQVPTDEEAARLQSLYEALVPYFAVDGDPHPEPLYALDGGWERAFGGFAFGRDGRLSTLLLRYPAWFPDGEAARRSCVEQSLAAKSGRLREYRFTWHEECNLLRMTALEPLPTGIHAQPFVTAPGETVLGFTDEPEVRRTVPVEVCGLDGTRDVSPVVWRTGPRSAEPHLLAMGTPGSGTSSLLRSVALQALRRGEVLVVDGDGGGEFSCLAARRGVLGVESTLCGVLSALEWVERETERRLLSAGRARQRGERAPEDVRQPLWVLVDRPAVLSHLARAEGRRDPQDLLGVPLRHGRAAGVSVVVAEQFDGAGELSAPVLAHTRARAVLGPVSPEQAAGVLGLAPHTGSAPHPPPGRGFARLGPGPVLRLQVPATPDPFDESAPGPERAAVWALLPEPAANAAAPAPPGLLEALGALEAVGTPTGRRR</sequence>
<name>A0ABN3PSR2_9ACTN</name>
<dbReference type="InterPro" id="IPR027417">
    <property type="entry name" value="P-loop_NTPase"/>
</dbReference>
<dbReference type="PROSITE" id="PS50901">
    <property type="entry name" value="FTSK"/>
    <property type="match status" value="1"/>
</dbReference>
<feature type="binding site" evidence="1">
    <location>
        <begin position="276"/>
        <end position="283"/>
    </location>
    <ligand>
        <name>ATP</name>
        <dbReference type="ChEBI" id="CHEBI:30616"/>
    </ligand>
</feature>
<keyword evidence="1" id="KW-0067">ATP-binding</keyword>
<gene>
    <name evidence="4" type="ORF">GCM10009863_04240</name>
</gene>
<proteinExistence type="predicted"/>
<comment type="caution">
    <text evidence="4">The sequence shown here is derived from an EMBL/GenBank/DDBJ whole genome shotgun (WGS) entry which is preliminary data.</text>
</comment>
<evidence type="ECO:0000313" key="4">
    <source>
        <dbReference type="EMBL" id="GAA2594236.1"/>
    </source>
</evidence>
<feature type="transmembrane region" description="Helical" evidence="2">
    <location>
        <begin position="58"/>
        <end position="76"/>
    </location>
</feature>
<reference evidence="4 5" key="1">
    <citation type="journal article" date="2019" name="Int. J. Syst. Evol. Microbiol.">
        <title>The Global Catalogue of Microorganisms (GCM) 10K type strain sequencing project: providing services to taxonomists for standard genome sequencing and annotation.</title>
        <authorList>
            <consortium name="The Broad Institute Genomics Platform"/>
            <consortium name="The Broad Institute Genome Sequencing Center for Infectious Disease"/>
            <person name="Wu L."/>
            <person name="Ma J."/>
        </authorList>
    </citation>
    <scope>NUCLEOTIDE SEQUENCE [LARGE SCALE GENOMIC DNA]</scope>
    <source>
        <strain evidence="4 5">JCM 16373</strain>
    </source>
</reference>
<keyword evidence="2" id="KW-1133">Transmembrane helix</keyword>
<protein>
    <submittedName>
        <fullName evidence="4">Membrane protein</fullName>
    </submittedName>
</protein>
<dbReference type="RefSeq" id="WP_425575853.1">
    <property type="nucleotide sequence ID" value="NZ_BAAARJ010000001.1"/>
</dbReference>
<evidence type="ECO:0000256" key="1">
    <source>
        <dbReference type="PROSITE-ProRule" id="PRU00289"/>
    </source>
</evidence>
<dbReference type="EMBL" id="BAAARJ010000001">
    <property type="protein sequence ID" value="GAA2594236.1"/>
    <property type="molecule type" value="Genomic_DNA"/>
</dbReference>
<dbReference type="Gene3D" id="3.40.50.300">
    <property type="entry name" value="P-loop containing nucleotide triphosphate hydrolases"/>
    <property type="match status" value="1"/>
</dbReference>
<accession>A0ABN3PSR2</accession>